<evidence type="ECO:0000256" key="3">
    <source>
        <dbReference type="ARBA" id="ARBA00022722"/>
    </source>
</evidence>
<dbReference type="InterPro" id="IPR002036">
    <property type="entry name" value="YbeY"/>
</dbReference>
<dbReference type="SUPFAM" id="SSF55486">
    <property type="entry name" value="Metalloproteases ('zincins'), catalytic domain"/>
    <property type="match status" value="1"/>
</dbReference>
<organism evidence="8 9">
    <name type="scientific">Candidatus Berkelbacteria bacterium CG10_big_fil_rev_8_21_14_0_10_41_12</name>
    <dbReference type="NCBI Taxonomy" id="1974513"/>
    <lineage>
        <taxon>Bacteria</taxon>
        <taxon>Candidatus Berkelbacteria</taxon>
    </lineage>
</organism>
<dbReference type="EMBL" id="PEZV01000006">
    <property type="protein sequence ID" value="PIT97524.1"/>
    <property type="molecule type" value="Genomic_DNA"/>
</dbReference>
<dbReference type="GO" id="GO:0004519">
    <property type="term" value="F:endonuclease activity"/>
    <property type="evidence" value="ECO:0007669"/>
    <property type="project" value="UniProtKB-KW"/>
</dbReference>
<dbReference type="GO" id="GO:0046872">
    <property type="term" value="F:metal ion binding"/>
    <property type="evidence" value="ECO:0007669"/>
    <property type="project" value="UniProtKB-KW"/>
</dbReference>
<proteinExistence type="inferred from homology"/>
<comment type="caution">
    <text evidence="8">The sequence shown here is derived from an EMBL/GenBank/DDBJ whole genome shotgun (WGS) entry which is preliminary data.</text>
</comment>
<evidence type="ECO:0000256" key="5">
    <source>
        <dbReference type="ARBA" id="ARBA00022759"/>
    </source>
</evidence>
<protein>
    <submittedName>
        <fullName evidence="8">rRNA maturation RNase YbeY</fullName>
    </submittedName>
</protein>
<keyword evidence="7" id="KW-0862">Zinc</keyword>
<comment type="cofactor">
    <cofactor evidence="1">
        <name>Zn(2+)</name>
        <dbReference type="ChEBI" id="CHEBI:29105"/>
    </cofactor>
</comment>
<dbReference type="PANTHER" id="PTHR46986">
    <property type="entry name" value="ENDORIBONUCLEASE YBEY, CHLOROPLASTIC"/>
    <property type="match status" value="1"/>
</dbReference>
<keyword evidence="5" id="KW-0255">Endonuclease</keyword>
<name>A0A2M6WXK3_9BACT</name>
<dbReference type="PANTHER" id="PTHR46986:SF1">
    <property type="entry name" value="ENDORIBONUCLEASE YBEY, CHLOROPLASTIC"/>
    <property type="match status" value="1"/>
</dbReference>
<reference evidence="9" key="1">
    <citation type="submission" date="2017-09" db="EMBL/GenBank/DDBJ databases">
        <title>Depth-based differentiation of microbial function through sediment-hosted aquifers and enrichment of novel symbionts in the deep terrestrial subsurface.</title>
        <authorList>
            <person name="Probst A.J."/>
            <person name="Ladd B."/>
            <person name="Jarett J.K."/>
            <person name="Geller-Mcgrath D.E."/>
            <person name="Sieber C.M.K."/>
            <person name="Emerson J.B."/>
            <person name="Anantharaman K."/>
            <person name="Thomas B.C."/>
            <person name="Malmstrom R."/>
            <person name="Stieglmeier M."/>
            <person name="Klingl A."/>
            <person name="Woyke T."/>
            <person name="Ryan C.M."/>
            <person name="Banfield J.F."/>
        </authorList>
    </citation>
    <scope>NUCLEOTIDE SEQUENCE [LARGE SCALE GENOMIC DNA]</scope>
</reference>
<evidence type="ECO:0000256" key="6">
    <source>
        <dbReference type="ARBA" id="ARBA00022801"/>
    </source>
</evidence>
<evidence type="ECO:0000313" key="8">
    <source>
        <dbReference type="EMBL" id="PIT97524.1"/>
    </source>
</evidence>
<evidence type="ECO:0000256" key="4">
    <source>
        <dbReference type="ARBA" id="ARBA00022723"/>
    </source>
</evidence>
<evidence type="ECO:0000256" key="7">
    <source>
        <dbReference type="ARBA" id="ARBA00022833"/>
    </source>
</evidence>
<comment type="similarity">
    <text evidence="2">Belongs to the endoribonuclease YbeY family.</text>
</comment>
<dbReference type="GO" id="GO:0004222">
    <property type="term" value="F:metalloendopeptidase activity"/>
    <property type="evidence" value="ECO:0007669"/>
    <property type="project" value="InterPro"/>
</dbReference>
<keyword evidence="6" id="KW-0378">Hydrolase</keyword>
<keyword evidence="4" id="KW-0479">Metal-binding</keyword>
<evidence type="ECO:0000313" key="9">
    <source>
        <dbReference type="Proteomes" id="UP000228596"/>
    </source>
</evidence>
<dbReference type="Pfam" id="PF02130">
    <property type="entry name" value="YbeY"/>
    <property type="match status" value="1"/>
</dbReference>
<sequence>MKIKIDIFCNLKKFNYKKYNFDKIARDYFAERGFTGNLEIELVFVGADKIKSLNRQYLKKDSSTDVLSFPLQEKIPKNFSGLIGSIIICPEMANLNISGATETLEEEIVFLFHHGLNHLVGIHH</sequence>
<dbReference type="InterPro" id="IPR023091">
    <property type="entry name" value="MetalPrtase_cat_dom_sf_prd"/>
</dbReference>
<dbReference type="NCBIfam" id="TIGR00043">
    <property type="entry name" value="rRNA maturation RNase YbeY"/>
    <property type="match status" value="1"/>
</dbReference>
<dbReference type="Proteomes" id="UP000228596">
    <property type="component" value="Unassembled WGS sequence"/>
</dbReference>
<dbReference type="Gene3D" id="3.40.390.30">
    <property type="entry name" value="Metalloproteases ('zincins'), catalytic domain"/>
    <property type="match status" value="1"/>
</dbReference>
<evidence type="ECO:0000256" key="2">
    <source>
        <dbReference type="ARBA" id="ARBA00010875"/>
    </source>
</evidence>
<dbReference type="AlphaFoldDB" id="A0A2M6WXK3"/>
<dbReference type="GO" id="GO:0006364">
    <property type="term" value="P:rRNA processing"/>
    <property type="evidence" value="ECO:0007669"/>
    <property type="project" value="InterPro"/>
</dbReference>
<accession>A0A2M6WXK3</accession>
<keyword evidence="3" id="KW-0540">Nuclease</keyword>
<gene>
    <name evidence="8" type="primary">ybeY</name>
    <name evidence="8" type="ORF">COT77_00960</name>
</gene>
<evidence type="ECO:0000256" key="1">
    <source>
        <dbReference type="ARBA" id="ARBA00001947"/>
    </source>
</evidence>